<keyword evidence="1" id="KW-0238">DNA-binding</keyword>
<dbReference type="InterPro" id="IPR050639">
    <property type="entry name" value="SSR_resolvase"/>
</dbReference>
<dbReference type="RefSeq" id="WP_041157143.1">
    <property type="nucleotide sequence ID" value="NZ_JXOK01000088.1"/>
</dbReference>
<keyword evidence="2" id="KW-0233">DNA recombination</keyword>
<dbReference type="InterPro" id="IPR006119">
    <property type="entry name" value="Resolv_N"/>
</dbReference>
<dbReference type="SUPFAM" id="SSF53041">
    <property type="entry name" value="Resolvase-like"/>
    <property type="match status" value="1"/>
</dbReference>
<dbReference type="OrthoDB" id="9791494at2"/>
<organism evidence="4 5">
    <name type="scientific">Vibrio mytili</name>
    <dbReference type="NCBI Taxonomy" id="50718"/>
    <lineage>
        <taxon>Bacteria</taxon>
        <taxon>Pseudomonadati</taxon>
        <taxon>Pseudomonadota</taxon>
        <taxon>Gammaproteobacteria</taxon>
        <taxon>Vibrionales</taxon>
        <taxon>Vibrionaceae</taxon>
        <taxon>Vibrio</taxon>
    </lineage>
</organism>
<feature type="domain" description="Resolvase/invertase-type recombinase catalytic" evidence="3">
    <location>
        <begin position="5"/>
        <end position="171"/>
    </location>
</feature>
<evidence type="ECO:0000256" key="1">
    <source>
        <dbReference type="ARBA" id="ARBA00023125"/>
    </source>
</evidence>
<dbReference type="PANTHER" id="PTHR30461:SF2">
    <property type="entry name" value="SERINE RECOMBINASE PINE-RELATED"/>
    <property type="match status" value="1"/>
</dbReference>
<sequence length="562" mass="64420">MQKILYPYVRFSSEQQSGGSSYQRQLGDILKYAKENGYTVNDSLELRDLGLSAYKADHIKKGSLGDFFDAIDSGMIETDGSAYLCVEQIDRLSRQSLDDASDVLRTILRANINVITLMDKMIYTKESLNDLMSVLYSSMLMVQANKESAVKSERILKSFDRRIDKLNNGEPIQYVGIFPGWIDNKGTKQKKDFVVNDKAKIVQRVFKMYIEGASMGDIARIFNDKGIEQVAKNRHKNFTNSWSSAKINHLLKNRCVLGDLHIKKTGEVFKNYYPQIISIDDWDVVQSMTTTKKTIKYSGRKSINIFTGKIFCSGCGQKYYFETDDKITKKGRTLYYMLKCQGRRILGCKSKSIKYDDFLSSTPNMFGMITKTKKDNSEEIKKIKQQISYISSETREFEKNINTLENMNDNGSLDYETYLKESSKQRKKIRINDTRVADFKANIARLSSDNKLNNFDKTDPISIIKGKRFVNENFAGFVISSDSKSCTALYLNGKIVHFPLQNSKIEKKENISPVDGFGEFFELKEEIINAYKSGKMDGRFIEILRAANFWGVDTPEKDYSFE</sequence>
<protein>
    <recommendedName>
        <fullName evidence="3">Resolvase/invertase-type recombinase catalytic domain-containing protein</fullName>
    </recommendedName>
</protein>
<keyword evidence="5" id="KW-1185">Reference proteome</keyword>
<dbReference type="GO" id="GO:0003677">
    <property type="term" value="F:DNA binding"/>
    <property type="evidence" value="ECO:0007669"/>
    <property type="project" value="UniProtKB-KW"/>
</dbReference>
<dbReference type="EMBL" id="JXOK01000088">
    <property type="protein sequence ID" value="KIN09233.1"/>
    <property type="molecule type" value="Genomic_DNA"/>
</dbReference>
<dbReference type="GO" id="GO:0000150">
    <property type="term" value="F:DNA strand exchange activity"/>
    <property type="evidence" value="ECO:0007669"/>
    <property type="project" value="InterPro"/>
</dbReference>
<comment type="caution">
    <text evidence="4">The sequence shown here is derived from an EMBL/GenBank/DDBJ whole genome shotgun (WGS) entry which is preliminary data.</text>
</comment>
<dbReference type="InterPro" id="IPR011109">
    <property type="entry name" value="DNA_bind_recombinase_dom"/>
</dbReference>
<dbReference type="Gene3D" id="3.90.1750.20">
    <property type="entry name" value="Putative Large Serine Recombinase, Chain B, Domain 2"/>
    <property type="match status" value="1"/>
</dbReference>
<evidence type="ECO:0000259" key="3">
    <source>
        <dbReference type="SMART" id="SM00857"/>
    </source>
</evidence>
<evidence type="ECO:0000313" key="5">
    <source>
        <dbReference type="Proteomes" id="UP000031977"/>
    </source>
</evidence>
<dbReference type="Pfam" id="PF07508">
    <property type="entry name" value="Recombinase"/>
    <property type="match status" value="1"/>
</dbReference>
<dbReference type="AlphaFoldDB" id="A0A0C3E4F0"/>
<dbReference type="CDD" id="cd00338">
    <property type="entry name" value="Ser_Recombinase"/>
    <property type="match status" value="1"/>
</dbReference>
<gene>
    <name evidence="4" type="ORF">SU60_20455</name>
</gene>
<dbReference type="PANTHER" id="PTHR30461">
    <property type="entry name" value="DNA-INVERTASE FROM LAMBDOID PROPHAGE"/>
    <property type="match status" value="1"/>
</dbReference>
<reference evidence="4 5" key="1">
    <citation type="submission" date="2015-01" db="EMBL/GenBank/DDBJ databases">
        <title>Draft genome of Vibrio mytili type strain CAIM 528.</title>
        <authorList>
            <person name="Gonzalez-Castillo A."/>
            <person name="Gomez-Gil B."/>
            <person name="Enciso-Ibarra J."/>
        </authorList>
    </citation>
    <scope>NUCLEOTIDE SEQUENCE [LARGE SCALE GENOMIC DNA]</scope>
    <source>
        <strain evidence="4 5">CAIM 528</strain>
    </source>
</reference>
<evidence type="ECO:0000256" key="2">
    <source>
        <dbReference type="ARBA" id="ARBA00023172"/>
    </source>
</evidence>
<name>A0A0C3E4F0_9VIBR</name>
<dbReference type="Pfam" id="PF00239">
    <property type="entry name" value="Resolvase"/>
    <property type="match status" value="1"/>
</dbReference>
<evidence type="ECO:0000313" key="4">
    <source>
        <dbReference type="EMBL" id="KIN09233.1"/>
    </source>
</evidence>
<dbReference type="SMART" id="SM00857">
    <property type="entry name" value="Resolvase"/>
    <property type="match status" value="1"/>
</dbReference>
<dbReference type="Pfam" id="PF13408">
    <property type="entry name" value="Zn_ribbon_recom"/>
    <property type="match status" value="1"/>
</dbReference>
<dbReference type="InterPro" id="IPR025827">
    <property type="entry name" value="Zn_ribbon_recom_dom"/>
</dbReference>
<proteinExistence type="predicted"/>
<dbReference type="InterPro" id="IPR038109">
    <property type="entry name" value="DNA_bind_recomb_sf"/>
</dbReference>
<dbReference type="Gene3D" id="3.40.50.1390">
    <property type="entry name" value="Resolvase, N-terminal catalytic domain"/>
    <property type="match status" value="1"/>
</dbReference>
<accession>A0A0C3E4F0</accession>
<dbReference type="Proteomes" id="UP000031977">
    <property type="component" value="Unassembled WGS sequence"/>
</dbReference>
<dbReference type="InterPro" id="IPR036162">
    <property type="entry name" value="Resolvase-like_N_sf"/>
</dbReference>